<reference evidence="1" key="2">
    <citation type="journal article" date="2015" name="Fish Shellfish Immunol.">
        <title>Early steps in the European eel (Anguilla anguilla)-Vibrio vulnificus interaction in the gills: Role of the RtxA13 toxin.</title>
        <authorList>
            <person name="Callol A."/>
            <person name="Pajuelo D."/>
            <person name="Ebbesson L."/>
            <person name="Teles M."/>
            <person name="MacKenzie S."/>
            <person name="Amaro C."/>
        </authorList>
    </citation>
    <scope>NUCLEOTIDE SEQUENCE</scope>
</reference>
<organism evidence="1">
    <name type="scientific">Anguilla anguilla</name>
    <name type="common">European freshwater eel</name>
    <name type="synonym">Muraena anguilla</name>
    <dbReference type="NCBI Taxonomy" id="7936"/>
    <lineage>
        <taxon>Eukaryota</taxon>
        <taxon>Metazoa</taxon>
        <taxon>Chordata</taxon>
        <taxon>Craniata</taxon>
        <taxon>Vertebrata</taxon>
        <taxon>Euteleostomi</taxon>
        <taxon>Actinopterygii</taxon>
        <taxon>Neopterygii</taxon>
        <taxon>Teleostei</taxon>
        <taxon>Anguilliformes</taxon>
        <taxon>Anguillidae</taxon>
        <taxon>Anguilla</taxon>
    </lineage>
</organism>
<name>A0A0E9RCK2_ANGAN</name>
<reference evidence="1" key="1">
    <citation type="submission" date="2014-11" db="EMBL/GenBank/DDBJ databases">
        <authorList>
            <person name="Amaro Gonzalez C."/>
        </authorList>
    </citation>
    <scope>NUCLEOTIDE SEQUENCE</scope>
</reference>
<dbReference type="AlphaFoldDB" id="A0A0E9RCK2"/>
<dbReference type="EMBL" id="GBXM01081721">
    <property type="protein sequence ID" value="JAH26856.1"/>
    <property type="molecule type" value="Transcribed_RNA"/>
</dbReference>
<evidence type="ECO:0000313" key="1">
    <source>
        <dbReference type="EMBL" id="JAH26856.1"/>
    </source>
</evidence>
<accession>A0A0E9RCK2</accession>
<sequence>MCAFTQIMSQVETILFINIHTHIYIIYIHTYSIREQGEQNSAYKHTYTYSLTTRNPYLYRKSVIKGCLICICYNTGIHLF</sequence>
<proteinExistence type="predicted"/>
<protein>
    <submittedName>
        <fullName evidence="1">Uncharacterized protein</fullName>
    </submittedName>
</protein>